<organism evidence="4 5">
    <name type="scientific">Bacillus salitolerans</name>
    <dbReference type="NCBI Taxonomy" id="1437434"/>
    <lineage>
        <taxon>Bacteria</taxon>
        <taxon>Bacillati</taxon>
        <taxon>Bacillota</taxon>
        <taxon>Bacilli</taxon>
        <taxon>Bacillales</taxon>
        <taxon>Bacillaceae</taxon>
        <taxon>Bacillus</taxon>
    </lineage>
</organism>
<dbReference type="Proteomes" id="UP001597214">
    <property type="component" value="Unassembled WGS sequence"/>
</dbReference>
<evidence type="ECO:0000256" key="1">
    <source>
        <dbReference type="ARBA" id="ARBA00007637"/>
    </source>
</evidence>
<dbReference type="Gene3D" id="3.90.25.10">
    <property type="entry name" value="UDP-galactose 4-epimerase, domain 1"/>
    <property type="match status" value="1"/>
</dbReference>
<comment type="similarity">
    <text evidence="1">Belongs to the NAD(P)-dependent epimerase/dehydratase family.</text>
</comment>
<comment type="caution">
    <text evidence="4">The sequence shown here is derived from an EMBL/GenBank/DDBJ whole genome shotgun (WGS) entry which is preliminary data.</text>
</comment>
<gene>
    <name evidence="4" type="ORF">ACFSCX_09385</name>
</gene>
<dbReference type="PANTHER" id="PTHR43000">
    <property type="entry name" value="DTDP-D-GLUCOSE 4,6-DEHYDRATASE-RELATED"/>
    <property type="match status" value="1"/>
</dbReference>
<feature type="domain" description="NAD-dependent epimerase/dehydratase" evidence="3">
    <location>
        <begin position="7"/>
        <end position="230"/>
    </location>
</feature>
<protein>
    <submittedName>
        <fullName evidence="4">NAD-dependent epimerase/dehydratase family protein</fullName>
    </submittedName>
</protein>
<proteinExistence type="inferred from homology"/>
<evidence type="ECO:0000256" key="2">
    <source>
        <dbReference type="SAM" id="Phobius"/>
    </source>
</evidence>
<evidence type="ECO:0000313" key="5">
    <source>
        <dbReference type="Proteomes" id="UP001597214"/>
    </source>
</evidence>
<dbReference type="RefSeq" id="WP_377927950.1">
    <property type="nucleotide sequence ID" value="NZ_JBHUEM010000011.1"/>
</dbReference>
<reference evidence="5" key="1">
    <citation type="journal article" date="2019" name="Int. J. Syst. Evol. Microbiol.">
        <title>The Global Catalogue of Microorganisms (GCM) 10K type strain sequencing project: providing services to taxonomists for standard genome sequencing and annotation.</title>
        <authorList>
            <consortium name="The Broad Institute Genomics Platform"/>
            <consortium name="The Broad Institute Genome Sequencing Center for Infectious Disease"/>
            <person name="Wu L."/>
            <person name="Ma J."/>
        </authorList>
    </citation>
    <scope>NUCLEOTIDE SEQUENCE [LARGE SCALE GENOMIC DNA]</scope>
    <source>
        <strain evidence="5">CCUG 49339</strain>
    </source>
</reference>
<feature type="transmembrane region" description="Helical" evidence="2">
    <location>
        <begin position="7"/>
        <end position="24"/>
    </location>
</feature>
<accession>A0ABW4LPS5</accession>
<keyword evidence="5" id="KW-1185">Reference proteome</keyword>
<keyword evidence="2" id="KW-1133">Transmembrane helix</keyword>
<sequence length="304" mass="34318">MSNSKKILIIGSGGFIGSNIYSYLEKSGLIVFGIGRTHKQTNRRHINLTLPDKNFLSILEELQPDVIIHCAGSSSVSQSIVNPYEDFQNNVGVCAFILEAIRQRTRNTKFILLSSAAVYGNPTELPIRESANLQPISPYGYHKKMCEELVEEYSHQFSLNYTIFRIFSAFGEGLKRQVIYELCTKFVSPENNIVEVFGTGNESRDFIHVSDIARAVKFSLDSDIIGIYNLASGNQTKINYIVKLIQDISNSSKDVVYNNVVRSGDPIYWEADISKLMAAGFLPSRELEESLLSYFNWFMKEGYL</sequence>
<dbReference type="Pfam" id="PF01370">
    <property type="entry name" value="Epimerase"/>
    <property type="match status" value="1"/>
</dbReference>
<evidence type="ECO:0000259" key="3">
    <source>
        <dbReference type="Pfam" id="PF01370"/>
    </source>
</evidence>
<keyword evidence="2" id="KW-0472">Membrane</keyword>
<dbReference type="EMBL" id="JBHUEM010000011">
    <property type="protein sequence ID" value="MFD1736779.1"/>
    <property type="molecule type" value="Genomic_DNA"/>
</dbReference>
<dbReference type="Gene3D" id="3.40.50.720">
    <property type="entry name" value="NAD(P)-binding Rossmann-like Domain"/>
    <property type="match status" value="1"/>
</dbReference>
<keyword evidence="2" id="KW-0812">Transmembrane</keyword>
<dbReference type="CDD" id="cd08946">
    <property type="entry name" value="SDR_e"/>
    <property type="match status" value="1"/>
</dbReference>
<dbReference type="InterPro" id="IPR036291">
    <property type="entry name" value="NAD(P)-bd_dom_sf"/>
</dbReference>
<name>A0ABW4LPS5_9BACI</name>
<evidence type="ECO:0000313" key="4">
    <source>
        <dbReference type="EMBL" id="MFD1736779.1"/>
    </source>
</evidence>
<dbReference type="SUPFAM" id="SSF51735">
    <property type="entry name" value="NAD(P)-binding Rossmann-fold domains"/>
    <property type="match status" value="1"/>
</dbReference>
<dbReference type="InterPro" id="IPR001509">
    <property type="entry name" value="Epimerase_deHydtase"/>
</dbReference>